<organism evidence="1 2">
    <name type="scientific">Pleurotus cornucopiae</name>
    <name type="common">Cornucopia mushroom</name>
    <dbReference type="NCBI Taxonomy" id="5321"/>
    <lineage>
        <taxon>Eukaryota</taxon>
        <taxon>Fungi</taxon>
        <taxon>Dikarya</taxon>
        <taxon>Basidiomycota</taxon>
        <taxon>Agaricomycotina</taxon>
        <taxon>Agaricomycetes</taxon>
        <taxon>Agaricomycetidae</taxon>
        <taxon>Agaricales</taxon>
        <taxon>Pleurotineae</taxon>
        <taxon>Pleurotaceae</taxon>
        <taxon>Pleurotus</taxon>
    </lineage>
</organism>
<dbReference type="EMBL" id="WQMT02000011">
    <property type="protein sequence ID" value="KAG9217582.1"/>
    <property type="molecule type" value="Genomic_DNA"/>
</dbReference>
<dbReference type="Proteomes" id="UP000824881">
    <property type="component" value="Unassembled WGS sequence"/>
</dbReference>
<name>A0ACB7IGZ7_PLECO</name>
<keyword evidence="2" id="KW-1185">Reference proteome</keyword>
<proteinExistence type="predicted"/>
<comment type="caution">
    <text evidence="1">The sequence shown here is derived from an EMBL/GenBank/DDBJ whole genome shotgun (WGS) entry which is preliminary data.</text>
</comment>
<reference evidence="1 2" key="1">
    <citation type="journal article" date="2021" name="Appl. Environ. Microbiol.">
        <title>Genetic linkage and physical mapping for an oyster mushroom Pleurotus cornucopiae and QTL analysis for the trait cap color.</title>
        <authorList>
            <person name="Zhang Y."/>
            <person name="Gao W."/>
            <person name="Sonnenberg A."/>
            <person name="Chen Q."/>
            <person name="Zhang J."/>
            <person name="Huang C."/>
        </authorList>
    </citation>
    <scope>NUCLEOTIDE SEQUENCE [LARGE SCALE GENOMIC DNA]</scope>
    <source>
        <strain evidence="1">CCMSSC00406</strain>
    </source>
</reference>
<protein>
    <submittedName>
        <fullName evidence="1">Uncharacterized protein</fullName>
    </submittedName>
</protein>
<accession>A0ACB7IGZ7</accession>
<evidence type="ECO:0000313" key="2">
    <source>
        <dbReference type="Proteomes" id="UP000824881"/>
    </source>
</evidence>
<evidence type="ECO:0000313" key="1">
    <source>
        <dbReference type="EMBL" id="KAG9217582.1"/>
    </source>
</evidence>
<sequence>MPAEKSGYAPFHVGTQIYQTWYKVIGELGVGGRPIVCLHGGGGLTHHYMSPYNELNSRLGIPVVLYDQLGGGASTHLPLDAPRDLWKPETWVDELNNLLEHLGISDDFDLLGHSWGGMVSALFAATRAPPGLRNLIVSNSFPSFPLFAVGTEVIMDLNPDIGEVARKHAEAGNFASPEYRAAVQALHARYFCQVDPLPEDLLTSFLSVDKDPTVFSVLVGHSIYHMSGILKDWSIIDELHKITCPVLVISSPYDVAQPKAIMPWFQELRQVKWVEMQNSTHTPMFEEPKSTKVWHKYEGVTICDLSSLSHSLLSQYLPAPSTSLVNASTSLGDASNGSPNRNPASIRQQILDELKEQRAAQELINARLDQVLEKLASLETVLLDRPFQIANAMASGANPLVDLSSHPGFYAQLLGYDSTPDLAALTFGLPSDAFSFQVILPD</sequence>
<gene>
    <name evidence="1" type="ORF">CCMSSC00406_0010099</name>
</gene>